<protein>
    <recommendedName>
        <fullName evidence="3">SMI1/KNR4 family protein</fullName>
    </recommendedName>
</protein>
<reference evidence="1" key="1">
    <citation type="submission" date="2022-10" db="EMBL/GenBank/DDBJ databases">
        <title>The complete genomes of actinobacterial strains from the NBC collection.</title>
        <authorList>
            <person name="Joergensen T.S."/>
            <person name="Alvarez Arevalo M."/>
            <person name="Sterndorff E.B."/>
            <person name="Faurdal D."/>
            <person name="Vuksanovic O."/>
            <person name="Mourched A.-S."/>
            <person name="Charusanti P."/>
            <person name="Shaw S."/>
            <person name="Blin K."/>
            <person name="Weber T."/>
        </authorList>
    </citation>
    <scope>NUCLEOTIDE SEQUENCE</scope>
    <source>
        <strain evidence="1">NBC_01436</strain>
    </source>
</reference>
<sequence>MVVDNDAGMTGQSSAAIPALVFDEEHVSVLVGTSAIAGPFMVGGASIVIGQAGTVIIVEASDTPARSGVWSAEEVRLVGSAPAPVTERLMGAPRDTDENSLPIHIAVRLGEEVLDLGTAKVTQAGASDGVLTHCEMRLEEPLSRQLLDRVRPSPSPVDLPGLEWLGNVNGDRAAALERFVTGWYPTAGAAEPPATCTPSRLPAGLRQLYRLAKQRPGALGTQNSILPEPDLHTDHLGEMVVFGVENQGGFFWSLLWTLDGPEADPTVWFREFDEEPIAEQEPLSGFLIQFSLFEASMSADYLALPRRLTAAQVAQLTEELHLVPLRPFWPWAPTHFYVAPGLVVRVSSEDGEEFDVWAGAGHRSALAPLHNLPVDWIRFDG</sequence>
<dbReference type="RefSeq" id="WP_329358901.1">
    <property type="nucleotide sequence ID" value="NZ_CP109490.1"/>
</dbReference>
<organism evidence="1 2">
    <name type="scientific">Streptomyces anulatus</name>
    <name type="common">Streptomyces chrysomallus</name>
    <dbReference type="NCBI Taxonomy" id="1892"/>
    <lineage>
        <taxon>Bacteria</taxon>
        <taxon>Bacillati</taxon>
        <taxon>Actinomycetota</taxon>
        <taxon>Actinomycetes</taxon>
        <taxon>Kitasatosporales</taxon>
        <taxon>Streptomycetaceae</taxon>
        <taxon>Streptomyces</taxon>
    </lineage>
</organism>
<name>A0ABZ1ZRS1_STRAQ</name>
<evidence type="ECO:0000313" key="2">
    <source>
        <dbReference type="Proteomes" id="UP001431926"/>
    </source>
</evidence>
<evidence type="ECO:0000313" key="1">
    <source>
        <dbReference type="EMBL" id="WUX41115.1"/>
    </source>
</evidence>
<dbReference type="EMBL" id="CP109491">
    <property type="protein sequence ID" value="WUX41115.1"/>
    <property type="molecule type" value="Genomic_DNA"/>
</dbReference>
<keyword evidence="2" id="KW-1185">Reference proteome</keyword>
<gene>
    <name evidence="1" type="ORF">OG367_34965</name>
</gene>
<accession>A0ABZ1ZRS1</accession>
<dbReference type="Proteomes" id="UP001431926">
    <property type="component" value="Chromosome"/>
</dbReference>
<evidence type="ECO:0008006" key="3">
    <source>
        <dbReference type="Google" id="ProtNLM"/>
    </source>
</evidence>
<proteinExistence type="predicted"/>